<dbReference type="InParanoid" id="A0A067Q5M2"/>
<accession>A0A067Q5M2</accession>
<gene>
    <name evidence="2" type="ORF">JAAARDRAFT_34657</name>
</gene>
<dbReference type="OrthoDB" id="2749813at2759"/>
<evidence type="ECO:0000313" key="3">
    <source>
        <dbReference type="Proteomes" id="UP000027265"/>
    </source>
</evidence>
<dbReference type="HOGENOM" id="CLU_188545_1_0_1"/>
<keyword evidence="3" id="KW-1185">Reference proteome</keyword>
<feature type="compositionally biased region" description="Polar residues" evidence="1">
    <location>
        <begin position="59"/>
        <end position="73"/>
    </location>
</feature>
<protein>
    <submittedName>
        <fullName evidence="2">Uncharacterized protein</fullName>
    </submittedName>
</protein>
<dbReference type="AlphaFoldDB" id="A0A067Q5M2"/>
<feature type="region of interest" description="Disordered" evidence="1">
    <location>
        <begin position="37"/>
        <end position="73"/>
    </location>
</feature>
<name>A0A067Q5M2_9AGAM</name>
<proteinExistence type="predicted"/>
<evidence type="ECO:0000256" key="1">
    <source>
        <dbReference type="SAM" id="MobiDB-lite"/>
    </source>
</evidence>
<dbReference type="EMBL" id="KL197717">
    <property type="protein sequence ID" value="KDQ58802.1"/>
    <property type="molecule type" value="Genomic_DNA"/>
</dbReference>
<dbReference type="Proteomes" id="UP000027265">
    <property type="component" value="Unassembled WGS sequence"/>
</dbReference>
<sequence length="73" mass="7541">MSSSPKSRPMAFVTLAATSLALGAMYYAGVQSKKQEGPASVYKASHGPQDLGGSDARLGSSSVIKTMHGQQKP</sequence>
<evidence type="ECO:0000313" key="2">
    <source>
        <dbReference type="EMBL" id="KDQ58802.1"/>
    </source>
</evidence>
<reference evidence="3" key="1">
    <citation type="journal article" date="2014" name="Proc. Natl. Acad. Sci. U.S.A.">
        <title>Extensive sampling of basidiomycete genomes demonstrates inadequacy of the white-rot/brown-rot paradigm for wood decay fungi.</title>
        <authorList>
            <person name="Riley R."/>
            <person name="Salamov A.A."/>
            <person name="Brown D.W."/>
            <person name="Nagy L.G."/>
            <person name="Floudas D."/>
            <person name="Held B.W."/>
            <person name="Levasseur A."/>
            <person name="Lombard V."/>
            <person name="Morin E."/>
            <person name="Otillar R."/>
            <person name="Lindquist E.A."/>
            <person name="Sun H."/>
            <person name="LaButti K.M."/>
            <person name="Schmutz J."/>
            <person name="Jabbour D."/>
            <person name="Luo H."/>
            <person name="Baker S.E."/>
            <person name="Pisabarro A.G."/>
            <person name="Walton J.D."/>
            <person name="Blanchette R.A."/>
            <person name="Henrissat B."/>
            <person name="Martin F."/>
            <person name="Cullen D."/>
            <person name="Hibbett D.S."/>
            <person name="Grigoriev I.V."/>
        </authorList>
    </citation>
    <scope>NUCLEOTIDE SEQUENCE [LARGE SCALE GENOMIC DNA]</scope>
    <source>
        <strain evidence="3">MUCL 33604</strain>
    </source>
</reference>
<organism evidence="2 3">
    <name type="scientific">Jaapia argillacea MUCL 33604</name>
    <dbReference type="NCBI Taxonomy" id="933084"/>
    <lineage>
        <taxon>Eukaryota</taxon>
        <taxon>Fungi</taxon>
        <taxon>Dikarya</taxon>
        <taxon>Basidiomycota</taxon>
        <taxon>Agaricomycotina</taxon>
        <taxon>Agaricomycetes</taxon>
        <taxon>Agaricomycetidae</taxon>
        <taxon>Jaapiales</taxon>
        <taxon>Jaapiaceae</taxon>
        <taxon>Jaapia</taxon>
    </lineage>
</organism>